<sequence length="122" mass="13722">MDRNTFISLFEKHIFADFVFSNPGGGTSTICSINEHRVIYKRGNSRMTLQLDDLYFVYKELGDKSKVTTSDLKLQRPTVFDSKKNGHSCNCTFSFLVLNKMGLSSDIGGKGVRGNPFYTTFA</sequence>
<organism evidence="1 2">
    <name type="scientific">Vibrio metoecus</name>
    <dbReference type="NCBI Taxonomy" id="1481663"/>
    <lineage>
        <taxon>Bacteria</taxon>
        <taxon>Pseudomonadati</taxon>
        <taxon>Pseudomonadota</taxon>
        <taxon>Gammaproteobacteria</taxon>
        <taxon>Vibrionales</taxon>
        <taxon>Vibrionaceae</taxon>
        <taxon>Vibrio</taxon>
    </lineage>
</organism>
<reference evidence="1 2" key="1">
    <citation type="journal article" date="2015" name="Genome Biol. Evol.">
        <title>The Dynamics of Genetic Interactions between Vibrio metoecus and Vibrio cholerae, Two Close Relatives Co-Occurring in the Environment.</title>
        <authorList>
            <person name="Orata F.D."/>
            <person name="Kirchberger P.C."/>
            <person name="Meheust R."/>
            <person name="Barlow E.J."/>
            <person name="Tarr C.L."/>
            <person name="Boucher Y."/>
        </authorList>
    </citation>
    <scope>NUCLEOTIDE SEQUENCE [LARGE SCALE GENOMIC DNA]</scope>
    <source>
        <strain evidence="1 2">08-2459</strain>
    </source>
</reference>
<name>A0A0Q0JMX9_VIBMT</name>
<proteinExistence type="predicted"/>
<dbReference type="Proteomes" id="UP000053724">
    <property type="component" value="Unassembled WGS sequence"/>
</dbReference>
<dbReference type="PATRIC" id="fig|1481663.8.peg.3483"/>
<protein>
    <submittedName>
        <fullName evidence="1">Uncharacterized protein</fullName>
    </submittedName>
</protein>
<evidence type="ECO:0000313" key="2">
    <source>
        <dbReference type="Proteomes" id="UP000053724"/>
    </source>
</evidence>
<evidence type="ECO:0000313" key="1">
    <source>
        <dbReference type="EMBL" id="KQA22539.1"/>
    </source>
</evidence>
<comment type="caution">
    <text evidence="1">The sequence shown here is derived from an EMBL/GenBank/DDBJ whole genome shotgun (WGS) entry which is preliminary data.</text>
</comment>
<dbReference type="AlphaFoldDB" id="A0A0Q0JMX9"/>
<dbReference type="RefSeq" id="WP_055028393.1">
    <property type="nucleotide sequence ID" value="NZ_CP035689.1"/>
</dbReference>
<gene>
    <name evidence="1" type="ORF">AAY55_16830</name>
</gene>
<accession>A0A0Q0JMX9</accession>
<dbReference type="EMBL" id="LCUF01000035">
    <property type="protein sequence ID" value="KQA22539.1"/>
    <property type="molecule type" value="Genomic_DNA"/>
</dbReference>